<dbReference type="GO" id="GO:0016787">
    <property type="term" value="F:hydrolase activity"/>
    <property type="evidence" value="ECO:0007669"/>
    <property type="project" value="UniProtKB-KW"/>
</dbReference>
<reference evidence="6" key="1">
    <citation type="submission" date="2023-06" db="EMBL/GenBank/DDBJ databases">
        <title>Identification and characterization of horizontal gene transfer across gut microbiota members of farm animals based on homology search.</title>
        <authorList>
            <person name="Zeman M."/>
            <person name="Kubasova T."/>
            <person name="Jahodarova E."/>
            <person name="Nykrynova M."/>
            <person name="Rychlik I."/>
        </authorList>
    </citation>
    <scope>NUCLEOTIDE SEQUENCE [LARGE SCALE GENOMIC DNA]</scope>
    <source>
        <strain evidence="6">154_Feed</strain>
    </source>
</reference>
<proteinExistence type="predicted"/>
<dbReference type="InterPro" id="IPR000086">
    <property type="entry name" value="NUDIX_hydrolase_dom"/>
</dbReference>
<sequence length="223" mass="23422">MAAEERGASAGLPHAMPSSFAESPWPARPFTPGDADARDAALHEQIGADEPVWRGGVIDVHNLSVTLPDGAAEHRDVVRHPGGVAVVAVTPGGQVPVVRQYRTPFDAVTVEIPAGKLDPGEEPAVAARRELREETGFVADELVPLVSVAPSPGYSDEVVHVYLAHGLRFVGASPDADEFLNVDMVDMSELVAAVLDGSITDAKTVAGILAAHAREAALHRRSK</sequence>
<dbReference type="InterPro" id="IPR020084">
    <property type="entry name" value="NUDIX_hydrolase_CS"/>
</dbReference>
<organism evidence="5 6">
    <name type="scientific">Enorma phocaeensis</name>
    <dbReference type="NCBI Taxonomy" id="1871019"/>
    <lineage>
        <taxon>Bacteria</taxon>
        <taxon>Bacillati</taxon>
        <taxon>Actinomycetota</taxon>
        <taxon>Coriobacteriia</taxon>
        <taxon>Coriobacteriales</taxon>
        <taxon>Coriobacteriaceae</taxon>
        <taxon>Enorma</taxon>
    </lineage>
</organism>
<evidence type="ECO:0000256" key="3">
    <source>
        <dbReference type="SAM" id="MobiDB-lite"/>
    </source>
</evidence>
<evidence type="ECO:0000313" key="6">
    <source>
        <dbReference type="Proteomes" id="UP001529421"/>
    </source>
</evidence>
<keyword evidence="2 5" id="KW-0378">Hydrolase</keyword>
<dbReference type="InterPro" id="IPR015797">
    <property type="entry name" value="NUDIX_hydrolase-like_dom_sf"/>
</dbReference>
<dbReference type="PANTHER" id="PTHR11839:SF18">
    <property type="entry name" value="NUDIX HYDROLASE DOMAIN-CONTAINING PROTEIN"/>
    <property type="match status" value="1"/>
</dbReference>
<protein>
    <submittedName>
        <fullName evidence="5">NUDIX hydrolase</fullName>
        <ecNumber evidence="5">3.6.-.-</ecNumber>
    </submittedName>
</protein>
<dbReference type="Pfam" id="PF00293">
    <property type="entry name" value="NUDIX"/>
    <property type="match status" value="1"/>
</dbReference>
<keyword evidence="6" id="KW-1185">Reference proteome</keyword>
<dbReference type="EC" id="3.6.-.-" evidence="5"/>
<dbReference type="RefSeq" id="WP_239462320.1">
    <property type="nucleotide sequence ID" value="NZ_JACJKQ010000003.1"/>
</dbReference>
<comment type="cofactor">
    <cofactor evidence="1">
        <name>Mg(2+)</name>
        <dbReference type="ChEBI" id="CHEBI:18420"/>
    </cofactor>
</comment>
<evidence type="ECO:0000256" key="1">
    <source>
        <dbReference type="ARBA" id="ARBA00001946"/>
    </source>
</evidence>
<accession>A0ABT7V9W6</accession>
<feature type="domain" description="Nudix hydrolase" evidence="4">
    <location>
        <begin position="78"/>
        <end position="207"/>
    </location>
</feature>
<gene>
    <name evidence="5" type="ORF">QUW28_07345</name>
</gene>
<evidence type="ECO:0000313" key="5">
    <source>
        <dbReference type="EMBL" id="MDM8275304.1"/>
    </source>
</evidence>
<dbReference type="SUPFAM" id="SSF55811">
    <property type="entry name" value="Nudix"/>
    <property type="match status" value="1"/>
</dbReference>
<dbReference type="Proteomes" id="UP001529421">
    <property type="component" value="Unassembled WGS sequence"/>
</dbReference>
<feature type="region of interest" description="Disordered" evidence="3">
    <location>
        <begin position="1"/>
        <end position="35"/>
    </location>
</feature>
<dbReference type="CDD" id="cd03424">
    <property type="entry name" value="NUDIX_ADPRase_Nudt5_UGPPase_Nudt14"/>
    <property type="match status" value="1"/>
</dbReference>
<dbReference type="PANTHER" id="PTHR11839">
    <property type="entry name" value="UDP/ADP-SUGAR PYROPHOSPHATASE"/>
    <property type="match status" value="1"/>
</dbReference>
<name>A0ABT7V9W6_9ACTN</name>
<dbReference type="PROSITE" id="PS00893">
    <property type="entry name" value="NUDIX_BOX"/>
    <property type="match status" value="1"/>
</dbReference>
<comment type="caution">
    <text evidence="5">The sequence shown here is derived from an EMBL/GenBank/DDBJ whole genome shotgun (WGS) entry which is preliminary data.</text>
</comment>
<dbReference type="PROSITE" id="PS51462">
    <property type="entry name" value="NUDIX"/>
    <property type="match status" value="1"/>
</dbReference>
<evidence type="ECO:0000256" key="2">
    <source>
        <dbReference type="ARBA" id="ARBA00022801"/>
    </source>
</evidence>
<dbReference type="Gene3D" id="3.90.79.10">
    <property type="entry name" value="Nucleoside Triphosphate Pyrophosphohydrolase"/>
    <property type="match status" value="1"/>
</dbReference>
<dbReference type="EMBL" id="JAUDDZ010000009">
    <property type="protein sequence ID" value="MDM8275304.1"/>
    <property type="molecule type" value="Genomic_DNA"/>
</dbReference>
<reference evidence="5 6" key="2">
    <citation type="submission" date="2023-06" db="EMBL/GenBank/DDBJ databases">
        <authorList>
            <person name="Zeman M."/>
            <person name="Kubasova T."/>
            <person name="Jahodarova E."/>
            <person name="Nykrynova M."/>
            <person name="Rychlik I."/>
        </authorList>
    </citation>
    <scope>NUCLEOTIDE SEQUENCE [LARGE SCALE GENOMIC DNA]</scope>
    <source>
        <strain evidence="5 6">154_Feed</strain>
    </source>
</reference>
<evidence type="ECO:0000259" key="4">
    <source>
        <dbReference type="PROSITE" id="PS51462"/>
    </source>
</evidence>